<dbReference type="Proteomes" id="UP000559010">
    <property type="component" value="Unassembled WGS sequence"/>
</dbReference>
<comment type="caution">
    <text evidence="1">The sequence shown here is derived from an EMBL/GenBank/DDBJ whole genome shotgun (WGS) entry which is preliminary data.</text>
</comment>
<organism evidence="1 2">
    <name type="scientific">Marinigracilibium pacificum</name>
    <dbReference type="NCBI Taxonomy" id="2729599"/>
    <lineage>
        <taxon>Bacteria</taxon>
        <taxon>Pseudomonadati</taxon>
        <taxon>Bacteroidota</taxon>
        <taxon>Cytophagia</taxon>
        <taxon>Cytophagales</taxon>
        <taxon>Flammeovirgaceae</taxon>
        <taxon>Marinigracilibium</taxon>
    </lineage>
</organism>
<sequence length="113" mass="12807">MINQESHIVYKNCLGSVAQNDLDMTFELTMHGKTVSLTPQQFLRLKNKVKSFNLEAMLLQEGHAVEILIIPEHDEVFVLTCIEMVQIRDLFSGSMVMLSLNSILQDALKPALF</sequence>
<proteinExistence type="predicted"/>
<dbReference type="AlphaFoldDB" id="A0A848J3W2"/>
<reference evidence="1 2" key="1">
    <citation type="submission" date="2020-04" db="EMBL/GenBank/DDBJ databases">
        <title>Flammeovirgaceae bacterium KN852 isolated from deep sea.</title>
        <authorList>
            <person name="Zhang D.-C."/>
        </authorList>
    </citation>
    <scope>NUCLEOTIDE SEQUENCE [LARGE SCALE GENOMIC DNA]</scope>
    <source>
        <strain evidence="1 2">KN852</strain>
    </source>
</reference>
<name>A0A848J3W2_9BACT</name>
<accession>A0A848J3W2</accession>
<dbReference type="RefSeq" id="WP_169681902.1">
    <property type="nucleotide sequence ID" value="NZ_JABBNU010000007.1"/>
</dbReference>
<dbReference type="EMBL" id="JABBNU010000007">
    <property type="protein sequence ID" value="NMM49174.1"/>
    <property type="molecule type" value="Genomic_DNA"/>
</dbReference>
<evidence type="ECO:0000313" key="1">
    <source>
        <dbReference type="EMBL" id="NMM49174.1"/>
    </source>
</evidence>
<evidence type="ECO:0000313" key="2">
    <source>
        <dbReference type="Proteomes" id="UP000559010"/>
    </source>
</evidence>
<keyword evidence="2" id="KW-1185">Reference proteome</keyword>
<gene>
    <name evidence="1" type="ORF">HH304_12255</name>
</gene>
<protein>
    <submittedName>
        <fullName evidence="1">Uncharacterized protein</fullName>
    </submittedName>
</protein>